<dbReference type="HOGENOM" id="CLU_088900_2_1_10"/>
<comment type="caution">
    <text evidence="1">The sequence shown here is derived from an EMBL/GenBank/DDBJ whole genome shotgun (WGS) entry which is preliminary data.</text>
</comment>
<dbReference type="RefSeq" id="WP_004570739.1">
    <property type="nucleotide sequence ID" value="NZ_CH724148.1"/>
</dbReference>
<dbReference type="AlphaFoldDB" id="A4C0X8"/>
<reference evidence="1 2" key="1">
    <citation type="submission" date="2006-02" db="EMBL/GenBank/DDBJ databases">
        <authorList>
            <person name="Murray A."/>
            <person name="Staley J."/>
            <person name="Ferriera S."/>
            <person name="Johnson J."/>
            <person name="Kravitz S."/>
            <person name="Halpern A."/>
            <person name="Remington K."/>
            <person name="Beeson K."/>
            <person name="Tran B."/>
            <person name="Rogers Y.-H."/>
            <person name="Friedman R."/>
            <person name="Venter J.C."/>
        </authorList>
    </citation>
    <scope>NUCLEOTIDE SEQUENCE [LARGE SCALE GENOMIC DNA]</scope>
    <source>
        <strain evidence="1 2">23-P</strain>
    </source>
</reference>
<evidence type="ECO:0000313" key="1">
    <source>
        <dbReference type="EMBL" id="EAR13071.1"/>
    </source>
</evidence>
<protein>
    <submittedName>
        <fullName evidence="1">Uncharacterized protein</fullName>
    </submittedName>
</protein>
<proteinExistence type="predicted"/>
<evidence type="ECO:0000313" key="2">
    <source>
        <dbReference type="Proteomes" id="UP000003053"/>
    </source>
</evidence>
<name>A4C0X8_9FLAO</name>
<gene>
    <name evidence="1" type="ORF">PI23P_10595</name>
</gene>
<organism evidence="1 2">
    <name type="scientific">Polaribacter irgensii 23-P</name>
    <dbReference type="NCBI Taxonomy" id="313594"/>
    <lineage>
        <taxon>Bacteria</taxon>
        <taxon>Pseudomonadati</taxon>
        <taxon>Bacteroidota</taxon>
        <taxon>Flavobacteriia</taxon>
        <taxon>Flavobacteriales</taxon>
        <taxon>Flavobacteriaceae</taxon>
    </lineage>
</organism>
<dbReference type="OrthoDB" id="1417583at2"/>
<dbReference type="eggNOG" id="ENOG502ZKUT">
    <property type="taxonomic scope" value="Bacteria"/>
</dbReference>
<accession>A4C0X8</accession>
<sequence>MKKIILVCLLSFSIPFYSQESKALFGIIRDSLELINNAHILNLNSRRGTLSGADGSFKIFVKIGDTIAISSIQHQEKKYKIKDDSFSFQGLELYLISKIYQLEEIKIKRHDLAGILGIDINAIPKNVVPEINAVTLGLPNAGGPLMSQVDREIYTASDGALMLISNILSGNLKVLKKKKKIQQEEKEVALIYSKMRYYLTKTFNIKKEDEYRFLYYCRTDTLFSKRILQEEFTLIEFLQKKAIEFNQL</sequence>
<dbReference type="EMBL" id="AAOG01000002">
    <property type="protein sequence ID" value="EAR13071.1"/>
    <property type="molecule type" value="Genomic_DNA"/>
</dbReference>
<keyword evidence="2" id="KW-1185">Reference proteome</keyword>
<dbReference type="Proteomes" id="UP000003053">
    <property type="component" value="Unassembled WGS sequence"/>
</dbReference>
<dbReference type="STRING" id="313594.PI23P_10595"/>